<sequence>MPSPPPGRPMSPNTPKRRPLHERSHSQSNEQSFPTTVRLIQDQDPQDETNVYSATPYPTKPEHVLLPPSSTNQAPPYDQEYNVSESTPDPTISSSSSVRRDYNLSYHDQRDFSEQASTFHGTASSSRTWDDTPNSSKTSIPGSTTPQTLRHERRGDGERDDNSSGSDGMPLPSTIKPVPQESSSPQTTSPRESAYYESVSGVSGDGSSPNVVPLGLTSSPNFVPLDTSSPNLVPLGSSSPNLAPVSATDSSLYEANSVGTARRYIRAGQRNSTFTADGSSSGQQDSTPSHSIPSSPPVAVLRSYQSTSSFGLPPSTAFRVHPSTSSTSSRSSRSAPDVRSTYQSSTSVQYPTIRQPSTSSRPETAVSRPLQPFVQSMTERFSGGWNPHLSTVPSEWSAERLQSPGSPPPRGGRRERSLTQNTEESRARDSSGPSILPVDENESEEHGDNLSHLRSHQSAPLRNKTSRSLSQKSSLSSLSRSRSRSFLRPTSSSSSVLSVIPSWARAYYRTGGLDIQFASSLFTVDSRPSTPASPSLSAISALSAAYNNDQLVSRTPLGISNPRVRPREISYPPRPSAPSPPSISDPVDPRTHWVPDPEMEQVEPETPLEDLPGAWSPHLHPDKRADPVRRSVWNPPSLDEKAEGCCGRRNLQIYAFVLGFVFPLAWIIASFLPLPPRVNQINQDATTSRPDVEQAFHNRVVLIDEARYESARWWRNVNRWMSPIGVAIIVVVVS</sequence>
<feature type="compositionally biased region" description="Polar residues" evidence="1">
    <location>
        <begin position="269"/>
        <end position="285"/>
    </location>
</feature>
<feature type="region of interest" description="Disordered" evidence="1">
    <location>
        <begin position="1"/>
        <end position="256"/>
    </location>
</feature>
<feature type="compositionally biased region" description="Low complexity" evidence="1">
    <location>
        <begin position="466"/>
        <end position="491"/>
    </location>
</feature>
<protein>
    <recommendedName>
        <fullName evidence="5">Serine-rich protein</fullName>
    </recommendedName>
</protein>
<comment type="caution">
    <text evidence="3">The sequence shown here is derived from an EMBL/GenBank/DDBJ whole genome shotgun (WGS) entry which is preliminary data.</text>
</comment>
<gene>
    <name evidence="3" type="ORF">AJ79_07013</name>
</gene>
<evidence type="ECO:0000313" key="3">
    <source>
        <dbReference type="EMBL" id="PGH04734.1"/>
    </source>
</evidence>
<accession>A0A2B7WZH0</accession>
<dbReference type="STRING" id="1447875.A0A2B7WZH0"/>
<feature type="compositionally biased region" description="Basic and acidic residues" evidence="1">
    <location>
        <begin position="412"/>
        <end position="429"/>
    </location>
</feature>
<feature type="compositionally biased region" description="Polar residues" evidence="1">
    <location>
        <begin position="340"/>
        <end position="362"/>
    </location>
</feature>
<feature type="compositionally biased region" description="Polar residues" evidence="1">
    <location>
        <begin position="216"/>
        <end position="256"/>
    </location>
</feature>
<feature type="compositionally biased region" description="Basic and acidic residues" evidence="1">
    <location>
        <begin position="98"/>
        <end position="113"/>
    </location>
</feature>
<dbReference type="Proteomes" id="UP000223968">
    <property type="component" value="Unassembled WGS sequence"/>
</dbReference>
<dbReference type="AlphaFoldDB" id="A0A2B7WZH0"/>
<feature type="region of interest" description="Disordered" evidence="1">
    <location>
        <begin position="269"/>
        <end position="491"/>
    </location>
</feature>
<feature type="region of interest" description="Disordered" evidence="1">
    <location>
        <begin position="554"/>
        <end position="640"/>
    </location>
</feature>
<dbReference type="EMBL" id="PDNB01000133">
    <property type="protein sequence ID" value="PGH04734.1"/>
    <property type="molecule type" value="Genomic_DNA"/>
</dbReference>
<feature type="compositionally biased region" description="Low complexity" evidence="1">
    <location>
        <begin position="323"/>
        <end position="334"/>
    </location>
</feature>
<feature type="compositionally biased region" description="Polar residues" evidence="1">
    <location>
        <begin position="114"/>
        <end position="148"/>
    </location>
</feature>
<keyword evidence="2" id="KW-0472">Membrane</keyword>
<feature type="compositionally biased region" description="Low complexity" evidence="1">
    <location>
        <begin position="180"/>
        <end position="212"/>
    </location>
</feature>
<feature type="compositionally biased region" description="Pro residues" evidence="1">
    <location>
        <begin position="572"/>
        <end position="583"/>
    </location>
</feature>
<keyword evidence="4" id="KW-1185">Reference proteome</keyword>
<feature type="compositionally biased region" description="Low complexity" evidence="1">
    <location>
        <begin position="84"/>
        <end position="97"/>
    </location>
</feature>
<feature type="compositionally biased region" description="Acidic residues" evidence="1">
    <location>
        <begin position="597"/>
        <end position="608"/>
    </location>
</feature>
<evidence type="ECO:0000256" key="1">
    <source>
        <dbReference type="SAM" id="MobiDB-lite"/>
    </source>
</evidence>
<evidence type="ECO:0008006" key="5">
    <source>
        <dbReference type="Google" id="ProtNLM"/>
    </source>
</evidence>
<dbReference type="OrthoDB" id="4153178at2759"/>
<name>A0A2B7WZH0_9EURO</name>
<organism evidence="3 4">
    <name type="scientific">Helicocarpus griseus UAMH5409</name>
    <dbReference type="NCBI Taxonomy" id="1447875"/>
    <lineage>
        <taxon>Eukaryota</taxon>
        <taxon>Fungi</taxon>
        <taxon>Dikarya</taxon>
        <taxon>Ascomycota</taxon>
        <taxon>Pezizomycotina</taxon>
        <taxon>Eurotiomycetes</taxon>
        <taxon>Eurotiomycetidae</taxon>
        <taxon>Onygenales</taxon>
        <taxon>Ajellomycetaceae</taxon>
        <taxon>Helicocarpus</taxon>
    </lineage>
</organism>
<evidence type="ECO:0000256" key="2">
    <source>
        <dbReference type="SAM" id="Phobius"/>
    </source>
</evidence>
<reference evidence="3 4" key="1">
    <citation type="submission" date="2017-10" db="EMBL/GenBank/DDBJ databases">
        <title>Comparative genomics in systemic dimorphic fungi from Ajellomycetaceae.</title>
        <authorList>
            <person name="Munoz J.F."/>
            <person name="Mcewen J.G."/>
            <person name="Clay O.K."/>
            <person name="Cuomo C.A."/>
        </authorList>
    </citation>
    <scope>NUCLEOTIDE SEQUENCE [LARGE SCALE GENOMIC DNA]</scope>
    <source>
        <strain evidence="3 4">UAMH5409</strain>
    </source>
</reference>
<proteinExistence type="predicted"/>
<feature type="compositionally biased region" description="Polar residues" evidence="1">
    <location>
        <begin position="26"/>
        <end position="35"/>
    </location>
</feature>
<feature type="transmembrane region" description="Helical" evidence="2">
    <location>
        <begin position="653"/>
        <end position="674"/>
    </location>
</feature>
<keyword evidence="2" id="KW-0812">Transmembrane</keyword>
<keyword evidence="2" id="KW-1133">Transmembrane helix</keyword>
<feature type="compositionally biased region" description="Basic and acidic residues" evidence="1">
    <location>
        <begin position="149"/>
        <end position="162"/>
    </location>
</feature>
<evidence type="ECO:0000313" key="4">
    <source>
        <dbReference type="Proteomes" id="UP000223968"/>
    </source>
</evidence>
<feature type="compositionally biased region" description="Basic and acidic residues" evidence="1">
    <location>
        <begin position="619"/>
        <end position="629"/>
    </location>
</feature>